<dbReference type="AlphaFoldDB" id="A0A923N4Z2"/>
<dbReference type="Pfam" id="PF00534">
    <property type="entry name" value="Glycos_transf_1"/>
    <property type="match status" value="1"/>
</dbReference>
<dbReference type="SUPFAM" id="SSF53448">
    <property type="entry name" value="Nucleotide-diphospho-sugar transferases"/>
    <property type="match status" value="1"/>
</dbReference>
<dbReference type="PANTHER" id="PTHR45947:SF14">
    <property type="entry name" value="SLL1723 PROTEIN"/>
    <property type="match status" value="1"/>
</dbReference>
<name>A0A923N4Z2_9BACT</name>
<dbReference type="InterPro" id="IPR050194">
    <property type="entry name" value="Glycosyltransferase_grp1"/>
</dbReference>
<dbReference type="InterPro" id="IPR001296">
    <property type="entry name" value="Glyco_trans_1"/>
</dbReference>
<feature type="domain" description="Glycosyltransferase 2-like" evidence="2">
    <location>
        <begin position="8"/>
        <end position="138"/>
    </location>
</feature>
<proteinExistence type="predicted"/>
<dbReference type="Gene3D" id="3.90.550.10">
    <property type="entry name" value="Spore Coat Polysaccharide Biosynthesis Protein SpsA, Chain A"/>
    <property type="match status" value="1"/>
</dbReference>
<dbReference type="GO" id="GO:0016757">
    <property type="term" value="F:glycosyltransferase activity"/>
    <property type="evidence" value="ECO:0007669"/>
    <property type="project" value="InterPro"/>
</dbReference>
<evidence type="ECO:0000259" key="2">
    <source>
        <dbReference type="Pfam" id="PF00535"/>
    </source>
</evidence>
<dbReference type="SUPFAM" id="SSF53756">
    <property type="entry name" value="UDP-Glycosyltransferase/glycogen phosphorylase"/>
    <property type="match status" value="1"/>
</dbReference>
<comment type="caution">
    <text evidence="3">The sequence shown here is derived from an EMBL/GenBank/DDBJ whole genome shotgun (WGS) entry which is preliminary data.</text>
</comment>
<dbReference type="CDD" id="cd00761">
    <property type="entry name" value="Glyco_tranf_GTA_type"/>
    <property type="match status" value="1"/>
</dbReference>
<evidence type="ECO:0000313" key="4">
    <source>
        <dbReference type="Proteomes" id="UP000603640"/>
    </source>
</evidence>
<dbReference type="Proteomes" id="UP000603640">
    <property type="component" value="Unassembled WGS sequence"/>
</dbReference>
<feature type="domain" description="Glycosyl transferase family 1" evidence="1">
    <location>
        <begin position="446"/>
        <end position="611"/>
    </location>
</feature>
<dbReference type="RefSeq" id="WP_187066262.1">
    <property type="nucleotide sequence ID" value="NZ_JACRVF010000001.1"/>
</dbReference>
<dbReference type="EMBL" id="JACRVF010000001">
    <property type="protein sequence ID" value="MBC5992313.1"/>
    <property type="molecule type" value="Genomic_DNA"/>
</dbReference>
<dbReference type="Pfam" id="PF00535">
    <property type="entry name" value="Glycos_transf_2"/>
    <property type="match status" value="1"/>
</dbReference>
<protein>
    <submittedName>
        <fullName evidence="3">Glycosyltransferase</fullName>
    </submittedName>
</protein>
<dbReference type="CDD" id="cd03801">
    <property type="entry name" value="GT4_PimA-like"/>
    <property type="match status" value="1"/>
</dbReference>
<keyword evidence="4" id="KW-1185">Reference proteome</keyword>
<dbReference type="Gene3D" id="3.40.50.2000">
    <property type="entry name" value="Glycogen Phosphorylase B"/>
    <property type="match status" value="2"/>
</dbReference>
<dbReference type="InterPro" id="IPR001173">
    <property type="entry name" value="Glyco_trans_2-like"/>
</dbReference>
<sequence>MTTDQGVSIVTPLYNQTDIFWETYNSVVTQNFSDWEWIIVNDGSDEIETKEILDKILKAGDRRIRVHHHSENRGLPAARNAGAKLAKYNYIFFIDSDDLIENCYLEKALLTLELNRAFSFVNSWSTGFGDKNYQWQFGFEMKEKFLEKNYVAFCGLFRKQCVLDYPFNEEQKEGLEDWEFWINLAAHGHWGYTIPEYLFHYRTSSKTGIKWKNWDEGKNEALFKKHLDKKYKKCIKSKLLDISFDRTFHEVSITANAFPKQKPMIAVVLPWLQLGGVEQFTLGWMRSMIDLYDFVVVTTQSSDHPLTDVFKECSTAVFHLSNLCSPVQYLSVIKYIFSTRQPELLVLSHSEIFYSCLQWLRGTFPYLNIIDINHVVEPHYNKGGFPKISSKHTHLLDKHVVVSKNLQQWMCKEGVEESKTQVVYLGANIEESEFLNCFSMDNCLANTNKSSDKFLIAFSGRLVEQKNIPLLIQIAKKLKKRNRKFKLIICGDGPEKSYLEDAIYQNRLTCYITFVGNLSHSDGLKIIKAADALILPSKWEGIATVLYEAMSLGTPIIATNVGGQEELVDQESGILLPLLDDPKEMADLFVEKIESLMGEPSVSKALGINAQLRVKNLFNKADSHHELQKLFGKHITSKTNNNTYCTKKGVESFQQYVFSKPLDVYTPIHLKPTPSLARLRLKKVYKIMTLKRPVLSLWSKK</sequence>
<organism evidence="3 4">
    <name type="scientific">Pontibacter cellulosilyticus</name>
    <dbReference type="NCBI Taxonomy" id="1720253"/>
    <lineage>
        <taxon>Bacteria</taxon>
        <taxon>Pseudomonadati</taxon>
        <taxon>Bacteroidota</taxon>
        <taxon>Cytophagia</taxon>
        <taxon>Cytophagales</taxon>
        <taxon>Hymenobacteraceae</taxon>
        <taxon>Pontibacter</taxon>
    </lineage>
</organism>
<evidence type="ECO:0000259" key="1">
    <source>
        <dbReference type="Pfam" id="PF00534"/>
    </source>
</evidence>
<dbReference type="PANTHER" id="PTHR45947">
    <property type="entry name" value="SULFOQUINOVOSYL TRANSFERASE SQD2"/>
    <property type="match status" value="1"/>
</dbReference>
<reference evidence="3" key="1">
    <citation type="submission" date="2020-08" db="EMBL/GenBank/DDBJ databases">
        <title>Pontibacter sp. SD6 16S ribosomal RNA gene Genome sequencing and assembly.</title>
        <authorList>
            <person name="Kang M."/>
        </authorList>
    </citation>
    <scope>NUCLEOTIDE SEQUENCE</scope>
    <source>
        <strain evidence="3">SD6</strain>
    </source>
</reference>
<gene>
    <name evidence="3" type="ORF">H8S84_05625</name>
</gene>
<accession>A0A923N4Z2</accession>
<dbReference type="InterPro" id="IPR029044">
    <property type="entry name" value="Nucleotide-diphossugar_trans"/>
</dbReference>
<evidence type="ECO:0000313" key="3">
    <source>
        <dbReference type="EMBL" id="MBC5992313.1"/>
    </source>
</evidence>